<dbReference type="Proteomes" id="UP000305398">
    <property type="component" value="Chromosome"/>
</dbReference>
<dbReference type="Pfam" id="PF08447">
    <property type="entry name" value="PAS_3"/>
    <property type="match status" value="1"/>
</dbReference>
<keyword evidence="6" id="KW-0175">Coiled coil</keyword>
<protein>
    <recommendedName>
        <fullName evidence="2">histidine kinase</fullName>
        <ecNumber evidence="2">2.7.13.3</ecNumber>
    </recommendedName>
</protein>
<dbReference type="InterPro" id="IPR013655">
    <property type="entry name" value="PAS_fold_3"/>
</dbReference>
<keyword evidence="4" id="KW-0808">Transferase</keyword>
<dbReference type="InterPro" id="IPR001610">
    <property type="entry name" value="PAC"/>
</dbReference>
<dbReference type="PROSITE" id="PS50113">
    <property type="entry name" value="PAC"/>
    <property type="match status" value="1"/>
</dbReference>
<dbReference type="GO" id="GO:0000155">
    <property type="term" value="F:phosphorelay sensor kinase activity"/>
    <property type="evidence" value="ECO:0007669"/>
    <property type="project" value="InterPro"/>
</dbReference>
<dbReference type="NCBIfam" id="TIGR00229">
    <property type="entry name" value="sensory_box"/>
    <property type="match status" value="1"/>
</dbReference>
<dbReference type="PROSITE" id="PS50112">
    <property type="entry name" value="PAS"/>
    <property type="match status" value="1"/>
</dbReference>
<dbReference type="InterPro" id="IPR000014">
    <property type="entry name" value="PAS"/>
</dbReference>
<dbReference type="Pfam" id="PF02518">
    <property type="entry name" value="HATPase_c"/>
    <property type="match status" value="1"/>
</dbReference>
<dbReference type="InterPro" id="IPR004358">
    <property type="entry name" value="Sig_transdc_His_kin-like_C"/>
</dbReference>
<dbReference type="AlphaFoldDB" id="A0A5B8A076"/>
<keyword evidence="3" id="KW-0597">Phosphoprotein</keyword>
<dbReference type="Gene3D" id="3.30.565.10">
    <property type="entry name" value="Histidine kinase-like ATPase, C-terminal domain"/>
    <property type="match status" value="1"/>
</dbReference>
<dbReference type="FunFam" id="3.30.450.20:FF:000099">
    <property type="entry name" value="Sensory box sensor histidine kinase"/>
    <property type="match status" value="1"/>
</dbReference>
<evidence type="ECO:0000259" key="7">
    <source>
        <dbReference type="PROSITE" id="PS50109"/>
    </source>
</evidence>
<dbReference type="KEGG" id="hyj:FHG12_10640"/>
<feature type="coiled-coil region" evidence="6">
    <location>
        <begin position="176"/>
        <end position="203"/>
    </location>
</feature>
<dbReference type="InterPro" id="IPR035965">
    <property type="entry name" value="PAS-like_dom_sf"/>
</dbReference>
<evidence type="ECO:0000256" key="1">
    <source>
        <dbReference type="ARBA" id="ARBA00000085"/>
    </source>
</evidence>
<evidence type="ECO:0000313" key="11">
    <source>
        <dbReference type="Proteomes" id="UP000305398"/>
    </source>
</evidence>
<dbReference type="PANTHER" id="PTHR43304">
    <property type="entry name" value="PHYTOCHROME-LIKE PROTEIN CPH1"/>
    <property type="match status" value="1"/>
</dbReference>
<dbReference type="InterPro" id="IPR036890">
    <property type="entry name" value="HATPase_C_sf"/>
</dbReference>
<evidence type="ECO:0000259" key="8">
    <source>
        <dbReference type="PROSITE" id="PS50112"/>
    </source>
</evidence>
<feature type="domain" description="Histidine kinase" evidence="7">
    <location>
        <begin position="360"/>
        <end position="574"/>
    </location>
</feature>
<keyword evidence="11" id="KW-1185">Reference proteome</keyword>
<evidence type="ECO:0000256" key="5">
    <source>
        <dbReference type="ARBA" id="ARBA00022777"/>
    </source>
</evidence>
<reference evidence="10 11" key="1">
    <citation type="submission" date="2019-06" db="EMBL/GenBank/DDBJ databases">
        <authorList>
            <person name="Srinivasan S."/>
        </authorList>
    </citation>
    <scope>NUCLEOTIDE SEQUENCE [LARGE SCALE GENOMIC DNA]</scope>
    <source>
        <strain evidence="10 11">17J68-5</strain>
    </source>
</reference>
<accession>A0A5B8A076</accession>
<dbReference type="EC" id="2.7.13.3" evidence="2"/>
<gene>
    <name evidence="10" type="ORF">FHG12_10640</name>
</gene>
<proteinExistence type="predicted"/>
<sequence length="574" mass="64443">MVPMNEASVPTAAALARENEELRLQLLEAEELITAIRTGAVDALAVQGADGPRIFTLEGADQSYRTLIEQMNEGALLLGEDATVLYCNACMAELLDRALEEMIGGTFDRFVPAEFRTYWTTLCESGWAVGKAKGELPLMTYAGVLVPFALSMNVLTFNSASVLAVIVTDLSAQRKINTIQAQVAEQNAVIDRKNEELKRQEAARLVSEQAAAEANRMLEGIPHIAWTASPEGVNTSLNRRWFSFIGRESAETNDIRWLEHLHPDDHGPADVRWRTCLRTGATFEMEYRFRNKDGDYRWMLGRALPSYDEQGHIIEWIGTCTDIHEHKLALERIDQAQRQLQDNNEQLRRANVDLDNFIYTASHDLKAPISNIEGLLHALLWELPKEKRSGEVEPIMNMIQDSVDRFKRTIEHLTEVSKLQKEHAQPTAWMRLADVIQEVTLDLAPLVQASGAQLIVDVEACPAIAFSEKNLRSVIYNLLSNALKYRAPGRVPEVRLLCHTKADYVVLEVHDNGLGLTPSNQLKLFSMFQRFHSHVDGSGIGLYMVKKMVENAGGKIEVSSQLDIGSTFSVYFRR</sequence>
<dbReference type="InterPro" id="IPR003661">
    <property type="entry name" value="HisK_dim/P_dom"/>
</dbReference>
<dbReference type="PRINTS" id="PR00344">
    <property type="entry name" value="BCTRLSENSOR"/>
</dbReference>
<keyword evidence="5" id="KW-0418">Kinase</keyword>
<dbReference type="InterPro" id="IPR005467">
    <property type="entry name" value="His_kinase_dom"/>
</dbReference>
<evidence type="ECO:0000313" key="10">
    <source>
        <dbReference type="EMBL" id="QDA60537.1"/>
    </source>
</evidence>
<dbReference type="PANTHER" id="PTHR43304:SF1">
    <property type="entry name" value="PAC DOMAIN-CONTAINING PROTEIN"/>
    <property type="match status" value="1"/>
</dbReference>
<dbReference type="SUPFAM" id="SSF47384">
    <property type="entry name" value="Homodimeric domain of signal transducing histidine kinase"/>
    <property type="match status" value="1"/>
</dbReference>
<name>A0A5B8A076_9BACT</name>
<evidence type="ECO:0000259" key="9">
    <source>
        <dbReference type="PROSITE" id="PS50113"/>
    </source>
</evidence>
<dbReference type="SUPFAM" id="SSF55874">
    <property type="entry name" value="ATPase domain of HSP90 chaperone/DNA topoisomerase II/histidine kinase"/>
    <property type="match status" value="1"/>
</dbReference>
<evidence type="ECO:0000256" key="2">
    <source>
        <dbReference type="ARBA" id="ARBA00012438"/>
    </source>
</evidence>
<dbReference type="CDD" id="cd00082">
    <property type="entry name" value="HisKA"/>
    <property type="match status" value="1"/>
</dbReference>
<dbReference type="InterPro" id="IPR052162">
    <property type="entry name" value="Sensor_kinase/Photoreceptor"/>
</dbReference>
<feature type="coiled-coil region" evidence="6">
    <location>
        <begin position="323"/>
        <end position="353"/>
    </location>
</feature>
<evidence type="ECO:0000256" key="3">
    <source>
        <dbReference type="ARBA" id="ARBA00022553"/>
    </source>
</evidence>
<dbReference type="InterPro" id="IPR003594">
    <property type="entry name" value="HATPase_dom"/>
</dbReference>
<evidence type="ECO:0000256" key="6">
    <source>
        <dbReference type="SAM" id="Coils"/>
    </source>
</evidence>
<feature type="domain" description="PAC" evidence="9">
    <location>
        <begin position="283"/>
        <end position="335"/>
    </location>
</feature>
<comment type="catalytic activity">
    <reaction evidence="1">
        <text>ATP + protein L-histidine = ADP + protein N-phospho-L-histidine.</text>
        <dbReference type="EC" id="2.7.13.3"/>
    </reaction>
</comment>
<dbReference type="PROSITE" id="PS50109">
    <property type="entry name" value="HIS_KIN"/>
    <property type="match status" value="1"/>
</dbReference>
<feature type="domain" description="PAS" evidence="8">
    <location>
        <begin position="60"/>
        <end position="104"/>
    </location>
</feature>
<dbReference type="SMART" id="SM00091">
    <property type="entry name" value="PAS"/>
    <property type="match status" value="2"/>
</dbReference>
<dbReference type="Gene3D" id="1.10.287.130">
    <property type="match status" value="1"/>
</dbReference>
<dbReference type="Pfam" id="PF13188">
    <property type="entry name" value="PAS_8"/>
    <property type="match status" value="1"/>
</dbReference>
<dbReference type="SMART" id="SM00388">
    <property type="entry name" value="HisKA"/>
    <property type="match status" value="1"/>
</dbReference>
<dbReference type="InterPro" id="IPR036097">
    <property type="entry name" value="HisK_dim/P_sf"/>
</dbReference>
<dbReference type="EMBL" id="CP040896">
    <property type="protein sequence ID" value="QDA60537.1"/>
    <property type="molecule type" value="Genomic_DNA"/>
</dbReference>
<organism evidence="10 11">
    <name type="scientific">Hymenobacter jejuensis</name>
    <dbReference type="NCBI Taxonomy" id="2502781"/>
    <lineage>
        <taxon>Bacteria</taxon>
        <taxon>Pseudomonadati</taxon>
        <taxon>Bacteroidota</taxon>
        <taxon>Cytophagia</taxon>
        <taxon>Cytophagales</taxon>
        <taxon>Hymenobacteraceae</taxon>
        <taxon>Hymenobacter</taxon>
    </lineage>
</organism>
<dbReference type="InterPro" id="IPR000700">
    <property type="entry name" value="PAS-assoc_C"/>
</dbReference>
<dbReference type="Gene3D" id="3.30.450.20">
    <property type="entry name" value="PAS domain"/>
    <property type="match status" value="2"/>
</dbReference>
<evidence type="ECO:0000256" key="4">
    <source>
        <dbReference type="ARBA" id="ARBA00022679"/>
    </source>
</evidence>
<dbReference type="SUPFAM" id="SSF55785">
    <property type="entry name" value="PYP-like sensor domain (PAS domain)"/>
    <property type="match status" value="2"/>
</dbReference>
<dbReference type="Pfam" id="PF00512">
    <property type="entry name" value="HisKA"/>
    <property type="match status" value="1"/>
</dbReference>
<dbReference type="CDD" id="cd00130">
    <property type="entry name" value="PAS"/>
    <property type="match status" value="2"/>
</dbReference>
<dbReference type="SMART" id="SM00086">
    <property type="entry name" value="PAC"/>
    <property type="match status" value="1"/>
</dbReference>
<dbReference type="SMART" id="SM00387">
    <property type="entry name" value="HATPase_c"/>
    <property type="match status" value="1"/>
</dbReference>
<dbReference type="OrthoDB" id="9766459at2"/>